<proteinExistence type="predicted"/>
<organism evidence="1">
    <name type="scientific">uncultured Caudovirales phage</name>
    <dbReference type="NCBI Taxonomy" id="2100421"/>
    <lineage>
        <taxon>Viruses</taxon>
        <taxon>Duplodnaviria</taxon>
        <taxon>Heunggongvirae</taxon>
        <taxon>Uroviricota</taxon>
        <taxon>Caudoviricetes</taxon>
        <taxon>Peduoviridae</taxon>
        <taxon>Maltschvirus</taxon>
        <taxon>Maltschvirus maltsch</taxon>
    </lineage>
</organism>
<dbReference type="EMBL" id="LR796349">
    <property type="protein sequence ID" value="CAB4138754.1"/>
    <property type="molecule type" value="Genomic_DNA"/>
</dbReference>
<accession>A0A6J5LVV7</accession>
<sequence>MLSDHEQEIVRRGLAASSLLGNEAFREVIQSLTVEAFAVFTETSPAELEKRENQYNLCQGLKAIEAELLTRVQAKDAIEQRENEEDIVDYDPSLDN</sequence>
<gene>
    <name evidence="1" type="ORF">UFOVP344_26</name>
</gene>
<reference evidence="1" key="1">
    <citation type="submission" date="2020-04" db="EMBL/GenBank/DDBJ databases">
        <authorList>
            <person name="Chiriac C."/>
            <person name="Salcher M."/>
            <person name="Ghai R."/>
            <person name="Kavagutti S V."/>
        </authorList>
    </citation>
    <scope>NUCLEOTIDE SEQUENCE</scope>
</reference>
<name>A0A6J5LVV7_9CAUD</name>
<evidence type="ECO:0000313" key="1">
    <source>
        <dbReference type="EMBL" id="CAB4138754.1"/>
    </source>
</evidence>
<protein>
    <submittedName>
        <fullName evidence="1">Uncharacterized protein</fullName>
    </submittedName>
</protein>